<evidence type="ECO:0000313" key="1">
    <source>
        <dbReference type="EMBL" id="KAK0411273.1"/>
    </source>
</evidence>
<dbReference type="Proteomes" id="UP001175271">
    <property type="component" value="Unassembled WGS sequence"/>
</dbReference>
<protein>
    <submittedName>
        <fullName evidence="1">Uncharacterized protein</fullName>
    </submittedName>
</protein>
<gene>
    <name evidence="1" type="ORF">QR680_005574</name>
</gene>
<dbReference type="PANTHER" id="PTHR14553">
    <property type="entry name" value="UNCHARACTERIZED PROTEIN C1ORF50"/>
    <property type="match status" value="1"/>
</dbReference>
<organism evidence="1 2">
    <name type="scientific">Steinernema hermaphroditum</name>
    <dbReference type="NCBI Taxonomy" id="289476"/>
    <lineage>
        <taxon>Eukaryota</taxon>
        <taxon>Metazoa</taxon>
        <taxon>Ecdysozoa</taxon>
        <taxon>Nematoda</taxon>
        <taxon>Chromadorea</taxon>
        <taxon>Rhabditida</taxon>
        <taxon>Tylenchina</taxon>
        <taxon>Panagrolaimomorpha</taxon>
        <taxon>Strongyloidoidea</taxon>
        <taxon>Steinernematidae</taxon>
        <taxon>Steinernema</taxon>
    </lineage>
</organism>
<evidence type="ECO:0000313" key="2">
    <source>
        <dbReference type="Proteomes" id="UP001175271"/>
    </source>
</evidence>
<dbReference type="Pfam" id="PF10504">
    <property type="entry name" value="DUF2452"/>
    <property type="match status" value="1"/>
</dbReference>
<comment type="caution">
    <text evidence="1">The sequence shown here is derived from an EMBL/GenBank/DDBJ whole genome shotgun (WGS) entry which is preliminary data.</text>
</comment>
<name>A0AA39LVM7_9BILA</name>
<accession>A0AA39LVM7</accession>
<reference evidence="1" key="1">
    <citation type="submission" date="2023-06" db="EMBL/GenBank/DDBJ databases">
        <title>Genomic analysis of the entomopathogenic nematode Steinernema hermaphroditum.</title>
        <authorList>
            <person name="Schwarz E.M."/>
            <person name="Heppert J.K."/>
            <person name="Baniya A."/>
            <person name="Schwartz H.T."/>
            <person name="Tan C.-H."/>
            <person name="Antoshechkin I."/>
            <person name="Sternberg P.W."/>
            <person name="Goodrich-Blair H."/>
            <person name="Dillman A.R."/>
        </authorList>
    </citation>
    <scope>NUCLEOTIDE SEQUENCE</scope>
    <source>
        <strain evidence="1">PS9179</strain>
        <tissue evidence="1">Whole animal</tissue>
    </source>
</reference>
<proteinExistence type="predicted"/>
<dbReference type="AlphaFoldDB" id="A0AA39LVM7"/>
<dbReference type="InterPro" id="IPR019534">
    <property type="entry name" value="DUF2452"/>
</dbReference>
<sequence>MCQTGPRSALFAPRFDAFPILELMSTACFQRERAMEEEQAVAVSGLAHAENVRANLVESSSDVLIVSEKKVKRVNDPEDLVELAKSIQTAREFVKSSATSKLSVIAEQMRLLQEQAKAVLQKAQSDEDLHCVACNLKKIPGSTYFLYKKRDSGHRYFSMIAPEEWGPRHADSSEFLGSYRYEADRSWTSQEDCDARDREMKVLEGILAHRKHFHAITD</sequence>
<dbReference type="EMBL" id="JAUCMV010000003">
    <property type="protein sequence ID" value="KAK0411273.1"/>
    <property type="molecule type" value="Genomic_DNA"/>
</dbReference>
<dbReference type="PANTHER" id="PTHR14553:SF1">
    <property type="entry name" value="SIMILAR TO CHROMOSOME 1 OPEN READING FRAME 50"/>
    <property type="match status" value="1"/>
</dbReference>
<keyword evidence="2" id="KW-1185">Reference proteome</keyword>